<gene>
    <name evidence="1" type="ORF">E2C01_041594</name>
</gene>
<accession>A0A5B7FQS6</accession>
<reference evidence="1 2" key="1">
    <citation type="submission" date="2019-05" db="EMBL/GenBank/DDBJ databases">
        <title>Another draft genome of Portunus trituberculatus and its Hox gene families provides insights of decapod evolution.</title>
        <authorList>
            <person name="Jeong J.-H."/>
            <person name="Song I."/>
            <person name="Kim S."/>
            <person name="Choi T."/>
            <person name="Kim D."/>
            <person name="Ryu S."/>
            <person name="Kim W."/>
        </authorList>
    </citation>
    <scope>NUCLEOTIDE SEQUENCE [LARGE SCALE GENOMIC DNA]</scope>
    <source>
        <tissue evidence="1">Muscle</tissue>
    </source>
</reference>
<evidence type="ECO:0000313" key="2">
    <source>
        <dbReference type="Proteomes" id="UP000324222"/>
    </source>
</evidence>
<evidence type="ECO:0000313" key="1">
    <source>
        <dbReference type="EMBL" id="MPC47836.1"/>
    </source>
</evidence>
<dbReference type="Proteomes" id="UP000324222">
    <property type="component" value="Unassembled WGS sequence"/>
</dbReference>
<dbReference type="EMBL" id="VSRR010007947">
    <property type="protein sequence ID" value="MPC47836.1"/>
    <property type="molecule type" value="Genomic_DNA"/>
</dbReference>
<comment type="caution">
    <text evidence="1">The sequence shown here is derived from an EMBL/GenBank/DDBJ whole genome shotgun (WGS) entry which is preliminary data.</text>
</comment>
<proteinExistence type="predicted"/>
<organism evidence="1 2">
    <name type="scientific">Portunus trituberculatus</name>
    <name type="common">Swimming crab</name>
    <name type="synonym">Neptunus trituberculatus</name>
    <dbReference type="NCBI Taxonomy" id="210409"/>
    <lineage>
        <taxon>Eukaryota</taxon>
        <taxon>Metazoa</taxon>
        <taxon>Ecdysozoa</taxon>
        <taxon>Arthropoda</taxon>
        <taxon>Crustacea</taxon>
        <taxon>Multicrustacea</taxon>
        <taxon>Malacostraca</taxon>
        <taxon>Eumalacostraca</taxon>
        <taxon>Eucarida</taxon>
        <taxon>Decapoda</taxon>
        <taxon>Pleocyemata</taxon>
        <taxon>Brachyura</taxon>
        <taxon>Eubrachyura</taxon>
        <taxon>Portunoidea</taxon>
        <taxon>Portunidae</taxon>
        <taxon>Portuninae</taxon>
        <taxon>Portunus</taxon>
    </lineage>
</organism>
<protein>
    <submittedName>
        <fullName evidence="1">Uncharacterized protein</fullName>
    </submittedName>
</protein>
<name>A0A5B7FQS6_PORTR</name>
<dbReference type="AlphaFoldDB" id="A0A5B7FQS6"/>
<sequence>MPFFSTHVIIVISTPYFVTPTLRLLSSPSASFLPLRALEVSEVLSFLLSLPPHNLKAWDEVVR</sequence>
<keyword evidence="2" id="KW-1185">Reference proteome</keyword>